<evidence type="ECO:0000313" key="2">
    <source>
        <dbReference type="Proteomes" id="UP000238362"/>
    </source>
</evidence>
<organism evidence="1 2">
    <name type="scientific">Prauserella shujinwangii</name>
    <dbReference type="NCBI Taxonomy" id="1453103"/>
    <lineage>
        <taxon>Bacteria</taxon>
        <taxon>Bacillati</taxon>
        <taxon>Actinomycetota</taxon>
        <taxon>Actinomycetes</taxon>
        <taxon>Pseudonocardiales</taxon>
        <taxon>Pseudonocardiaceae</taxon>
        <taxon>Prauserella</taxon>
    </lineage>
</organism>
<sequence>MARRRDDLTELPERVYYDQGSECGRRGLYDWDQWLDGRIWELRLDEDFFVPIHQFTPHAHRAAARRGLRCSVRRLDYRRLLIQSREADEVMS</sequence>
<evidence type="ECO:0000313" key="1">
    <source>
        <dbReference type="EMBL" id="PRX48669.1"/>
    </source>
</evidence>
<reference evidence="1 2" key="1">
    <citation type="submission" date="2018-03" db="EMBL/GenBank/DDBJ databases">
        <title>Genomic Encyclopedia of Type Strains, Phase III (KMG-III): the genomes of soil and plant-associated and newly described type strains.</title>
        <authorList>
            <person name="Whitman W."/>
        </authorList>
    </citation>
    <scope>NUCLEOTIDE SEQUENCE [LARGE SCALE GENOMIC DNA]</scope>
    <source>
        <strain evidence="1 2">CGMCC 4.7125</strain>
    </source>
</reference>
<dbReference type="RefSeq" id="WP_106178716.1">
    <property type="nucleotide sequence ID" value="NZ_PVNH01000004.1"/>
</dbReference>
<comment type="caution">
    <text evidence="1">The sequence shown here is derived from an EMBL/GenBank/DDBJ whole genome shotgun (WGS) entry which is preliminary data.</text>
</comment>
<proteinExistence type="predicted"/>
<accession>A0A2T0LXI4</accession>
<name>A0A2T0LXI4_9PSEU</name>
<keyword evidence="2" id="KW-1185">Reference proteome</keyword>
<protein>
    <submittedName>
        <fullName evidence="1">Uncharacterized protein</fullName>
    </submittedName>
</protein>
<dbReference type="AlphaFoldDB" id="A0A2T0LXI4"/>
<dbReference type="EMBL" id="PVNH01000004">
    <property type="protein sequence ID" value="PRX48669.1"/>
    <property type="molecule type" value="Genomic_DNA"/>
</dbReference>
<dbReference type="Proteomes" id="UP000238362">
    <property type="component" value="Unassembled WGS sequence"/>
</dbReference>
<gene>
    <name evidence="1" type="ORF">B0I33_104487</name>
</gene>